<keyword evidence="2" id="KW-1133">Transmembrane helix</keyword>
<feature type="compositionally biased region" description="Polar residues" evidence="1">
    <location>
        <begin position="123"/>
        <end position="134"/>
    </location>
</feature>
<dbReference type="PANTHER" id="PTHR47049:SF2">
    <property type="entry name" value="PIEZO-TYPE MECHANOSENSITIVE ION CHANNEL HOMOLOG"/>
    <property type="match status" value="1"/>
</dbReference>
<dbReference type="InterPro" id="IPR056770">
    <property type="entry name" value="Piezo_THU9_anchor"/>
</dbReference>
<feature type="domain" description="Piezo TM1-24" evidence="5">
    <location>
        <begin position="1"/>
        <end position="110"/>
    </location>
</feature>
<feature type="transmembrane region" description="Helical" evidence="2">
    <location>
        <begin position="181"/>
        <end position="197"/>
    </location>
</feature>
<feature type="transmembrane region" description="Helical" evidence="2">
    <location>
        <begin position="1569"/>
        <end position="1589"/>
    </location>
</feature>
<evidence type="ECO:0000256" key="2">
    <source>
        <dbReference type="SAM" id="Phobius"/>
    </source>
</evidence>
<dbReference type="Pfam" id="PF24871">
    <property type="entry name" value="Piezo_TM1-24"/>
    <property type="match status" value="1"/>
</dbReference>
<dbReference type="InterPro" id="IPR056768">
    <property type="entry name" value="THU_Piezo"/>
</dbReference>
<feature type="domain" description="Piezo THU9 and anchor" evidence="6">
    <location>
        <begin position="1422"/>
        <end position="1658"/>
    </location>
</feature>
<evidence type="ECO:0000256" key="1">
    <source>
        <dbReference type="SAM" id="MobiDB-lite"/>
    </source>
</evidence>
<dbReference type="GO" id="GO:0016020">
    <property type="term" value="C:membrane"/>
    <property type="evidence" value="ECO:0007669"/>
    <property type="project" value="InterPro"/>
</dbReference>
<feature type="transmembrane region" description="Helical" evidence="2">
    <location>
        <begin position="233"/>
        <end position="255"/>
    </location>
</feature>
<feature type="transmembrane region" description="Helical" evidence="2">
    <location>
        <begin position="1465"/>
        <end position="1484"/>
    </location>
</feature>
<organism evidence="7">
    <name type="scientific">Timema genevievae</name>
    <name type="common">Walking stick</name>
    <dbReference type="NCBI Taxonomy" id="629358"/>
    <lineage>
        <taxon>Eukaryota</taxon>
        <taxon>Metazoa</taxon>
        <taxon>Ecdysozoa</taxon>
        <taxon>Arthropoda</taxon>
        <taxon>Hexapoda</taxon>
        <taxon>Insecta</taxon>
        <taxon>Pterygota</taxon>
        <taxon>Neoptera</taxon>
        <taxon>Polyneoptera</taxon>
        <taxon>Phasmatodea</taxon>
        <taxon>Timematodea</taxon>
        <taxon>Timematoidea</taxon>
        <taxon>Timematidae</taxon>
        <taxon>Timema</taxon>
    </lineage>
</organism>
<dbReference type="GO" id="GO:0008381">
    <property type="term" value="F:mechanosensitive monoatomic ion channel activity"/>
    <property type="evidence" value="ECO:0007669"/>
    <property type="project" value="InterPro"/>
</dbReference>
<dbReference type="InterPro" id="IPR056769">
    <property type="entry name" value="Piezo_TM1-24"/>
</dbReference>
<feature type="transmembrane region" description="Helical" evidence="2">
    <location>
        <begin position="203"/>
        <end position="226"/>
    </location>
</feature>
<feature type="transmembrane region" description="Helical" evidence="2">
    <location>
        <begin position="84"/>
        <end position="105"/>
    </location>
</feature>
<dbReference type="Pfam" id="PF24874">
    <property type="entry name" value="Piezo_THU9_anchor"/>
    <property type="match status" value="1"/>
</dbReference>
<feature type="compositionally biased region" description="Acidic residues" evidence="1">
    <location>
        <begin position="791"/>
        <end position="803"/>
    </location>
</feature>
<dbReference type="Pfam" id="PF15917">
    <property type="entry name" value="Piezo_TM25-28"/>
    <property type="match status" value="1"/>
</dbReference>
<feature type="domain" description="Piezo transmembrane helical unit" evidence="4">
    <location>
        <begin position="1043"/>
        <end position="1163"/>
    </location>
</feature>
<protein>
    <recommendedName>
        <fullName evidence="8">Piezo-type mechanosensitive ion channel component</fullName>
    </recommendedName>
</protein>
<feature type="transmembrane region" description="Helical" evidence="2">
    <location>
        <begin position="1496"/>
        <end position="1516"/>
    </location>
</feature>
<dbReference type="PANTHER" id="PTHR47049">
    <property type="entry name" value="PIEZO-TYPE MECHANOSENSITIVE ION CHANNEL HOMOLOG"/>
    <property type="match status" value="1"/>
</dbReference>
<dbReference type="InterPro" id="IPR031805">
    <property type="entry name" value="Piezo_TM25-28"/>
</dbReference>
<name>A0A7R9PIN5_TIMGE</name>
<feature type="transmembrane region" description="Helical" evidence="2">
    <location>
        <begin position="6"/>
        <end position="26"/>
    </location>
</feature>
<evidence type="ECO:0000259" key="5">
    <source>
        <dbReference type="Pfam" id="PF24871"/>
    </source>
</evidence>
<feature type="compositionally biased region" description="Basic and acidic residues" evidence="1">
    <location>
        <begin position="858"/>
        <end position="867"/>
    </location>
</feature>
<evidence type="ECO:0000259" key="6">
    <source>
        <dbReference type="Pfam" id="PF24874"/>
    </source>
</evidence>
<feature type="transmembrane region" description="Helical" evidence="2">
    <location>
        <begin position="412"/>
        <end position="434"/>
    </location>
</feature>
<feature type="region of interest" description="Disordered" evidence="1">
    <location>
        <begin position="791"/>
        <end position="868"/>
    </location>
</feature>
<dbReference type="EMBL" id="OE839654">
    <property type="protein sequence ID" value="CAD7588075.1"/>
    <property type="molecule type" value="Genomic_DNA"/>
</dbReference>
<feature type="transmembrane region" description="Helical" evidence="2">
    <location>
        <begin position="1423"/>
        <end position="1445"/>
    </location>
</feature>
<feature type="region of interest" description="Disordered" evidence="1">
    <location>
        <begin position="123"/>
        <end position="148"/>
    </location>
</feature>
<feature type="transmembrane region" description="Helical" evidence="2">
    <location>
        <begin position="1636"/>
        <end position="1659"/>
    </location>
</feature>
<evidence type="ECO:0000259" key="4">
    <source>
        <dbReference type="Pfam" id="PF23188"/>
    </source>
</evidence>
<keyword evidence="2" id="KW-0472">Membrane</keyword>
<feature type="transmembrane region" description="Helical" evidence="2">
    <location>
        <begin position="358"/>
        <end position="383"/>
    </location>
</feature>
<feature type="transmembrane region" description="Helical" evidence="2">
    <location>
        <begin position="33"/>
        <end position="51"/>
    </location>
</feature>
<feature type="transmembrane region" description="Helical" evidence="2">
    <location>
        <begin position="389"/>
        <end position="405"/>
    </location>
</feature>
<evidence type="ECO:0000313" key="7">
    <source>
        <dbReference type="EMBL" id="CAD7588075.1"/>
    </source>
</evidence>
<evidence type="ECO:0000259" key="3">
    <source>
        <dbReference type="Pfam" id="PF15917"/>
    </source>
</evidence>
<feature type="transmembrane region" description="Helical" evidence="2">
    <location>
        <begin position="1528"/>
        <end position="1548"/>
    </location>
</feature>
<feature type="compositionally biased region" description="Basic and acidic residues" evidence="1">
    <location>
        <begin position="823"/>
        <end position="845"/>
    </location>
</feature>
<feature type="domain" description="Piezo TM25-28" evidence="3">
    <location>
        <begin position="518"/>
        <end position="794"/>
    </location>
</feature>
<feature type="transmembrane region" description="Helical" evidence="2">
    <location>
        <begin position="304"/>
        <end position="321"/>
    </location>
</feature>
<keyword evidence="2" id="KW-0812">Transmembrane</keyword>
<feature type="transmembrane region" description="Helical" evidence="2">
    <location>
        <begin position="1313"/>
        <end position="1331"/>
    </location>
</feature>
<dbReference type="Pfam" id="PF23188">
    <property type="entry name" value="THU_Piezo1"/>
    <property type="match status" value="1"/>
</dbReference>
<accession>A0A7R9PIN5</accession>
<feature type="region of interest" description="Disordered" evidence="1">
    <location>
        <begin position="1002"/>
        <end position="1025"/>
    </location>
</feature>
<reference evidence="7" key="1">
    <citation type="submission" date="2020-11" db="EMBL/GenBank/DDBJ databases">
        <authorList>
            <person name="Tran Van P."/>
        </authorList>
    </citation>
    <scope>NUCLEOTIDE SEQUENCE</scope>
</reference>
<sequence>MTVLRIIYMALFLVFILTFQVSYQFWRKMMYAFWLTVILYSMSILVLIYTYQFDNFPEYWEVYLGVPKNIQQDLGLETYQTGDLFVRLLSPAFFLVITVIQLHYYHKDFLAISDIKSRSMSAGRASQGSNNYKSEGSAGPQGAEPDDPTDVPVNVLPSLRTLKHVTRAELVQLMAELKSRLSAVVELFWCFLELHLIKIMMLSVVLMCVYDVCALHLLLVVLVVAAMSFGRNVLMVVTHIVSVLISLLLLTNMIYQIDFFKHDEYNVNCTDTHLVPSAPEERPLNDADWVGLQKTSKSRTLPDLLKGYIGLIVLATILAVVDIRQMYRRHMDGACLMRPTVIFPQIQRVHTDDNIKSCLMFLLNYGFYKFGVEVSLVMTVVLIGSRMDVYAVLYGLWLCIIFALKRESIARVWGFFQLFIIIVIPIQYAMAVGLPPGLCIEYPWYETDLLRRLQEWMYLPDPLHSPPSYKLLCDFILLAFVCRQSVVFRIERRYSSSQDYPGGSNRDITKECEEPGFINPVPDFITFTRSWLDVVKRVVFQVSLWVTLGLVFLAGTNRVNVFSLGYLVGTFVFLWQGEEMYLIPVQVIVRRWNVLLGYNVGVIMLKTALQIVGCVFIKEAQTHACWAVQLLGIGCIKKFGDITAKSGIAAPTECNIPRDHVGLAWDGVCFAALILMRRLFRSYYFIRLVDETKAMTVLASRGAELIEELRLSRIMEQQEQERQILEKIKMKMERIKATQQKIQGALFKEPDNHFVEGDDSRPPQYRRKIYTRAIRSGDYYMFEELDDVDLDEEKDVPDSDVLDSTESKRVTLSKQQLEPSPAESKDSYESVEGRRVKPGDHKAPDHSPPSSDPGSVSELDRPTKPPDEETNAWTKIWMYIKFIWAFLESAMVTITKYLNRNSRDYRYVVRMLALEKKMLKEDSDFGKGTRNGPSMVWQPLPSLLDHKKLIMKTPRLDQAQAQSSPLHSSEDLLAAPVGSINRPTEESQGVPEIRLVAPSLERGLDSGSGVPVEESDSDSQHELSAADQPPVVQLCIAIYYSLMSHSELICYFMVFLHQIKSATILSLPLPLMVFLWGTLTVPRPTKTFWVTLIAYTETIVVVKCLFQFDLIPWNMRPILDNQPFFPPRIIGIERKPNYATYDLALLLIIFFHRVMLKSMGLWKSSYEDPIRFPKKEEMFALDSSGSDEQQTKAAEEFSDLQPSKLSESLHPIPNESIYSACHQLNETVSSALHYHNNLVSSALHYHDESFSSALHYHNESFFSALHYHDESFSSALHHLVEIFSSALHHLDESVSSALIHLEELPRPHNMNSGVVTVHLIELYIVLLLSGLRRGSAGSKSSSVRQVVTQGGRRLSAIRSVEDLEGETSTDPPTTQLVVVETERESALVHFPAIIKLATVRYFDSIRKFFENLMVPSSRVTADVYTYMFLCDFFNFLVVVVGIESFGTQQGDGGVTAYLEENKVPIPFLLMLILQFALIVIDRALYLRKHILGKIVFQFLLVLGIHIWMFFILPGITERQFNAALPPQMWYMVKSFYLLLSAYQIRCGYPTRILGNVLCKRYNILNYMLFKGYLLVPFLFELRTIMDWVWTNTTMTLMDWLKMEDIFNNIFQHKCARRMESEYPQPRGERKNPTVKYLMGGGALVVIIGILWFPLVLFALGNTVGKPNLPYDVTLSLRIGPYQPVYTMSAQNNSIYSVGKKGYSLLDVPVGWLEQLDQLTVDPR</sequence>
<proteinExistence type="predicted"/>
<evidence type="ECO:0008006" key="8">
    <source>
        <dbReference type="Google" id="ProtNLM"/>
    </source>
</evidence>
<dbReference type="InterPro" id="IPR027272">
    <property type="entry name" value="Piezo"/>
</dbReference>
<gene>
    <name evidence="7" type="ORF">TGEB3V08_LOCUS2189</name>
</gene>